<dbReference type="Proteomes" id="UP000789366">
    <property type="component" value="Unassembled WGS sequence"/>
</dbReference>
<protein>
    <submittedName>
        <fullName evidence="1">6456_t:CDS:1</fullName>
    </submittedName>
</protein>
<feature type="non-terminal residue" evidence="1">
    <location>
        <position position="1"/>
    </location>
</feature>
<dbReference type="EMBL" id="CAJVPW010064547">
    <property type="protein sequence ID" value="CAG8786018.1"/>
    <property type="molecule type" value="Genomic_DNA"/>
</dbReference>
<evidence type="ECO:0000313" key="1">
    <source>
        <dbReference type="EMBL" id="CAG8786018.1"/>
    </source>
</evidence>
<gene>
    <name evidence="1" type="ORF">SPELUC_LOCUS16796</name>
</gene>
<sequence>NLHTHKTTMPKLSVLKKQQKKKMNAARSARQATNTKNLVDLSSSEEYETGSLKITSFFCTTNTQLPAADEEDIEDHNGQGKMEASETVAK</sequence>
<proteinExistence type="predicted"/>
<reference evidence="1" key="1">
    <citation type="submission" date="2021-06" db="EMBL/GenBank/DDBJ databases">
        <authorList>
            <person name="Kallberg Y."/>
            <person name="Tangrot J."/>
            <person name="Rosling A."/>
        </authorList>
    </citation>
    <scope>NUCLEOTIDE SEQUENCE</scope>
    <source>
        <strain evidence="1">28 12/20/2015</strain>
    </source>
</reference>
<feature type="non-terminal residue" evidence="1">
    <location>
        <position position="90"/>
    </location>
</feature>
<name>A0ACA9RCC2_9GLOM</name>
<keyword evidence="2" id="KW-1185">Reference proteome</keyword>
<comment type="caution">
    <text evidence="1">The sequence shown here is derived from an EMBL/GenBank/DDBJ whole genome shotgun (WGS) entry which is preliminary data.</text>
</comment>
<accession>A0ACA9RCC2</accession>
<evidence type="ECO:0000313" key="2">
    <source>
        <dbReference type="Proteomes" id="UP000789366"/>
    </source>
</evidence>
<organism evidence="1 2">
    <name type="scientific">Cetraspora pellucida</name>
    <dbReference type="NCBI Taxonomy" id="1433469"/>
    <lineage>
        <taxon>Eukaryota</taxon>
        <taxon>Fungi</taxon>
        <taxon>Fungi incertae sedis</taxon>
        <taxon>Mucoromycota</taxon>
        <taxon>Glomeromycotina</taxon>
        <taxon>Glomeromycetes</taxon>
        <taxon>Diversisporales</taxon>
        <taxon>Gigasporaceae</taxon>
        <taxon>Cetraspora</taxon>
    </lineage>
</organism>